<organism evidence="1 2">
    <name type="scientific">Pseudocercospora fijiensis (strain CIRAD86)</name>
    <name type="common">Black leaf streak disease fungus</name>
    <name type="synonym">Mycosphaerella fijiensis</name>
    <dbReference type="NCBI Taxonomy" id="383855"/>
    <lineage>
        <taxon>Eukaryota</taxon>
        <taxon>Fungi</taxon>
        <taxon>Dikarya</taxon>
        <taxon>Ascomycota</taxon>
        <taxon>Pezizomycotina</taxon>
        <taxon>Dothideomycetes</taxon>
        <taxon>Dothideomycetidae</taxon>
        <taxon>Mycosphaerellales</taxon>
        <taxon>Mycosphaerellaceae</taxon>
        <taxon>Pseudocercospora</taxon>
    </lineage>
</organism>
<dbReference type="Proteomes" id="UP000016932">
    <property type="component" value="Unassembled WGS sequence"/>
</dbReference>
<name>M3AE88_PSEFD</name>
<dbReference type="EMBL" id="KB446558">
    <property type="protein sequence ID" value="EME82886.1"/>
    <property type="molecule type" value="Genomic_DNA"/>
</dbReference>
<sequence>MSTEDILRAATGLDQEGMENTKLYADSLLREFSDDGGNLSLVRLKILLARGVDVIGPQPVIIPGTINANSSAFQDFSHSHTARHTFSMRPVKFCSRDDGFRPVVVHSTADLRSFFRRSGPTQTVLEVEEARAMVAFTFG</sequence>
<dbReference type="AlphaFoldDB" id="M3AE88"/>
<protein>
    <submittedName>
        <fullName evidence="1">Uncharacterized protein</fullName>
    </submittedName>
</protein>
<accession>M3AE88</accession>
<evidence type="ECO:0000313" key="2">
    <source>
        <dbReference type="Proteomes" id="UP000016932"/>
    </source>
</evidence>
<evidence type="ECO:0000313" key="1">
    <source>
        <dbReference type="EMBL" id="EME82886.1"/>
    </source>
</evidence>
<dbReference type="GeneID" id="19335573"/>
<dbReference type="VEuPathDB" id="FungiDB:MYCFIDRAFT_196320"/>
<proteinExistence type="predicted"/>
<dbReference type="HOGENOM" id="CLU_1845974_0_0_1"/>
<dbReference type="RefSeq" id="XP_007926275.1">
    <property type="nucleotide sequence ID" value="XM_007928084.1"/>
</dbReference>
<dbReference type="OrthoDB" id="10675942at2759"/>
<keyword evidence="2" id="KW-1185">Reference proteome</keyword>
<reference evidence="1 2" key="1">
    <citation type="journal article" date="2012" name="PLoS Pathog.">
        <title>Diverse lifestyles and strategies of plant pathogenesis encoded in the genomes of eighteen Dothideomycetes fungi.</title>
        <authorList>
            <person name="Ohm R.A."/>
            <person name="Feau N."/>
            <person name="Henrissat B."/>
            <person name="Schoch C.L."/>
            <person name="Horwitz B.A."/>
            <person name="Barry K.W."/>
            <person name="Condon B.J."/>
            <person name="Copeland A.C."/>
            <person name="Dhillon B."/>
            <person name="Glaser F."/>
            <person name="Hesse C.N."/>
            <person name="Kosti I."/>
            <person name="LaButti K."/>
            <person name="Lindquist E.A."/>
            <person name="Lucas S."/>
            <person name="Salamov A.A."/>
            <person name="Bradshaw R.E."/>
            <person name="Ciuffetti L."/>
            <person name="Hamelin R.C."/>
            <person name="Kema G.H.J."/>
            <person name="Lawrence C."/>
            <person name="Scott J.A."/>
            <person name="Spatafora J.W."/>
            <person name="Turgeon B.G."/>
            <person name="de Wit P.J.G.M."/>
            <person name="Zhong S."/>
            <person name="Goodwin S.B."/>
            <person name="Grigoriev I.V."/>
        </authorList>
    </citation>
    <scope>NUCLEOTIDE SEQUENCE [LARGE SCALE GENOMIC DNA]</scope>
    <source>
        <strain evidence="1 2">CIRAD86</strain>
    </source>
</reference>
<dbReference type="KEGG" id="pfj:MYCFIDRAFT_196320"/>
<gene>
    <name evidence="1" type="ORF">MYCFIDRAFT_196320</name>
</gene>